<feature type="transmembrane region" description="Helical" evidence="6">
    <location>
        <begin position="456"/>
        <end position="481"/>
    </location>
</feature>
<keyword evidence="2" id="KW-1003">Cell membrane</keyword>
<accession>A0A1G1Z8A5</accession>
<dbReference type="CDD" id="cd13128">
    <property type="entry name" value="MATE_Wzx_like"/>
    <property type="match status" value="1"/>
</dbReference>
<feature type="transmembrane region" description="Helical" evidence="6">
    <location>
        <begin position="430"/>
        <end position="450"/>
    </location>
</feature>
<evidence type="ECO:0000256" key="4">
    <source>
        <dbReference type="ARBA" id="ARBA00022989"/>
    </source>
</evidence>
<feature type="transmembrane region" description="Helical" evidence="6">
    <location>
        <begin position="126"/>
        <end position="143"/>
    </location>
</feature>
<dbReference type="PANTHER" id="PTHR30250:SF11">
    <property type="entry name" value="O-ANTIGEN TRANSPORTER-RELATED"/>
    <property type="match status" value="1"/>
</dbReference>
<feature type="transmembrane region" description="Helical" evidence="6">
    <location>
        <begin position="190"/>
        <end position="211"/>
    </location>
</feature>
<dbReference type="Pfam" id="PF01943">
    <property type="entry name" value="Polysacc_synt"/>
    <property type="match status" value="1"/>
</dbReference>
<feature type="transmembrane region" description="Helical" evidence="6">
    <location>
        <begin position="377"/>
        <end position="394"/>
    </location>
</feature>
<sequence>MKNPIKAAPKIKKFLLNNESTAQTIVKNTFWLSLSESVGRALRIAIIIYAARVLGAAGWGTFSYMASLAAVFTIFADIGISTVLVREVTKSPEAEAKYFSTTFTIKLALTLASFLFLVFVTPLFTGIPLSKPLLVSIGLLFVFDSFRRFGTSMFRAREKMEKEALINIFTQLIIVVGGFVALFMRETPESLAAAYAFGAGVGLITAGYFLRDNLKQLFSGFDKTLVRSIIKAAWPLSLAAIFGMLLVNIDTVMIGWFREAEYVGYYSAAQKPIALLYILPTLIVGGVFPPLARLARKNDLEFKRIFERALGGITAVAFPISIGIMLTSSEIVSFLYGDAYAAAAGPLRILALTVLTAFPISIIVHGVFAYNEQKKLVPLWASGAGLNIALNLWLIPRLGISGPAWASLVTQFIINGLIWRKMKRVNNFSISNKLPAILLATFMMSITAIIGKLLDVHLFIIIAFAAAAYFASLTFSGGSIIHELRGIAKRA</sequence>
<feature type="transmembrane region" description="Helical" evidence="6">
    <location>
        <begin position="349"/>
        <end position="370"/>
    </location>
</feature>
<evidence type="ECO:0000313" key="8">
    <source>
        <dbReference type="Proteomes" id="UP000176544"/>
    </source>
</evidence>
<comment type="subcellular location">
    <subcellularLocation>
        <location evidence="1">Cell membrane</location>
        <topology evidence="1">Multi-pass membrane protein</topology>
    </subcellularLocation>
</comment>
<evidence type="ECO:0000256" key="6">
    <source>
        <dbReference type="SAM" id="Phobius"/>
    </source>
</evidence>
<keyword evidence="4 6" id="KW-1133">Transmembrane helix</keyword>
<evidence type="ECO:0000256" key="2">
    <source>
        <dbReference type="ARBA" id="ARBA00022475"/>
    </source>
</evidence>
<feature type="transmembrane region" description="Helical" evidence="6">
    <location>
        <begin position="65"/>
        <end position="86"/>
    </location>
</feature>
<feature type="transmembrane region" description="Helical" evidence="6">
    <location>
        <begin position="400"/>
        <end position="418"/>
    </location>
</feature>
<feature type="transmembrane region" description="Helical" evidence="6">
    <location>
        <begin position="164"/>
        <end position="184"/>
    </location>
</feature>
<feature type="transmembrane region" description="Helical" evidence="6">
    <location>
        <begin position="274"/>
        <end position="292"/>
    </location>
</feature>
<dbReference type="InterPro" id="IPR050833">
    <property type="entry name" value="Poly_Biosynth_Transport"/>
</dbReference>
<dbReference type="STRING" id="1797692.A3I33_01585"/>
<dbReference type="GO" id="GO:0005886">
    <property type="term" value="C:plasma membrane"/>
    <property type="evidence" value="ECO:0007669"/>
    <property type="project" value="UniProtKB-SubCell"/>
</dbReference>
<feature type="transmembrane region" description="Helical" evidence="6">
    <location>
        <begin position="232"/>
        <end position="254"/>
    </location>
</feature>
<feature type="transmembrane region" description="Helical" evidence="6">
    <location>
        <begin position="313"/>
        <end position="337"/>
    </location>
</feature>
<keyword evidence="5 6" id="KW-0472">Membrane</keyword>
<evidence type="ECO:0000256" key="3">
    <source>
        <dbReference type="ARBA" id="ARBA00022692"/>
    </source>
</evidence>
<dbReference type="AlphaFoldDB" id="A0A1G1Z8A5"/>
<dbReference type="PANTHER" id="PTHR30250">
    <property type="entry name" value="PST FAMILY PREDICTED COLANIC ACID TRANSPORTER"/>
    <property type="match status" value="1"/>
</dbReference>
<evidence type="ECO:0000256" key="1">
    <source>
        <dbReference type="ARBA" id="ARBA00004651"/>
    </source>
</evidence>
<organism evidence="7 8">
    <name type="scientific">Candidatus Colwellbacteria bacterium RIFCSPLOWO2_02_FULL_45_11</name>
    <dbReference type="NCBI Taxonomy" id="1797692"/>
    <lineage>
        <taxon>Bacteria</taxon>
        <taxon>Candidatus Colwelliibacteriota</taxon>
    </lineage>
</organism>
<dbReference type="Proteomes" id="UP000176544">
    <property type="component" value="Unassembled WGS sequence"/>
</dbReference>
<name>A0A1G1Z8A5_9BACT</name>
<gene>
    <name evidence="7" type="ORF">A3I33_01585</name>
</gene>
<evidence type="ECO:0000313" key="7">
    <source>
        <dbReference type="EMBL" id="OGY60871.1"/>
    </source>
</evidence>
<protein>
    <submittedName>
        <fullName evidence="7">Uncharacterized protein</fullName>
    </submittedName>
</protein>
<proteinExistence type="predicted"/>
<feature type="transmembrane region" description="Helical" evidence="6">
    <location>
        <begin position="98"/>
        <end position="120"/>
    </location>
</feature>
<evidence type="ECO:0000256" key="5">
    <source>
        <dbReference type="ARBA" id="ARBA00023136"/>
    </source>
</evidence>
<dbReference type="EMBL" id="MHJA01000022">
    <property type="protein sequence ID" value="OGY60871.1"/>
    <property type="molecule type" value="Genomic_DNA"/>
</dbReference>
<reference evidence="7 8" key="1">
    <citation type="journal article" date="2016" name="Nat. Commun.">
        <title>Thousands of microbial genomes shed light on interconnected biogeochemical processes in an aquifer system.</title>
        <authorList>
            <person name="Anantharaman K."/>
            <person name="Brown C.T."/>
            <person name="Hug L.A."/>
            <person name="Sharon I."/>
            <person name="Castelle C.J."/>
            <person name="Probst A.J."/>
            <person name="Thomas B.C."/>
            <person name="Singh A."/>
            <person name="Wilkins M.J."/>
            <person name="Karaoz U."/>
            <person name="Brodie E.L."/>
            <person name="Williams K.H."/>
            <person name="Hubbard S.S."/>
            <person name="Banfield J.F."/>
        </authorList>
    </citation>
    <scope>NUCLEOTIDE SEQUENCE [LARGE SCALE GENOMIC DNA]</scope>
</reference>
<comment type="caution">
    <text evidence="7">The sequence shown here is derived from an EMBL/GenBank/DDBJ whole genome shotgun (WGS) entry which is preliminary data.</text>
</comment>
<keyword evidence="3 6" id="KW-0812">Transmembrane</keyword>
<dbReference type="InterPro" id="IPR002797">
    <property type="entry name" value="Polysacc_synth"/>
</dbReference>
<feature type="transmembrane region" description="Helical" evidence="6">
    <location>
        <begin position="41"/>
        <end position="59"/>
    </location>
</feature>